<reference evidence="2 3" key="1">
    <citation type="journal article" date="2020" name="J. Phycol.">
        <title>Comparative genome analysis reveals Cyanidiococcus gen. nov., a new extremophilic red algal genus sister to Cyanidioschyzon (Cyanidioschyzonaceae, Rhodophyta).</title>
        <authorList>
            <person name="Liu S.-L."/>
            <person name="Chiang Y.-R."/>
            <person name="Yoon H.S."/>
            <person name="Fu H.-Y."/>
        </authorList>
    </citation>
    <scope>NUCLEOTIDE SEQUENCE [LARGE SCALE GENOMIC DNA]</scope>
    <source>
        <strain evidence="2 3">THAL066</strain>
    </source>
</reference>
<evidence type="ECO:0000313" key="3">
    <source>
        <dbReference type="Proteomes" id="UP000530660"/>
    </source>
</evidence>
<dbReference type="AlphaFoldDB" id="A0A7J7INQ0"/>
<comment type="caution">
    <text evidence="2">The sequence shown here is derived from an EMBL/GenBank/DDBJ whole genome shotgun (WGS) entry which is preliminary data.</text>
</comment>
<keyword evidence="3" id="KW-1185">Reference proteome</keyword>
<evidence type="ECO:0000256" key="1">
    <source>
        <dbReference type="SAM" id="MobiDB-lite"/>
    </source>
</evidence>
<proteinExistence type="predicted"/>
<accession>A0A7J7INQ0</accession>
<gene>
    <name evidence="2" type="ORF">F1559_000371</name>
</gene>
<evidence type="ECO:0000313" key="2">
    <source>
        <dbReference type="EMBL" id="KAF6004340.1"/>
    </source>
</evidence>
<feature type="region of interest" description="Disordered" evidence="1">
    <location>
        <begin position="24"/>
        <end position="51"/>
    </location>
</feature>
<dbReference type="Proteomes" id="UP000530660">
    <property type="component" value="Unassembled WGS sequence"/>
</dbReference>
<name>A0A7J7INQ0_9RHOD</name>
<sequence>MLAGPGGWSTTTAHDIFRRIRLGTGDSPEQVSGAERTGVARRGPSPLITGHAAGSRIQPVAIASKYTPGYVVASTLLRDGVRSLQPSALRTCQWRPLGRVAGAVDARRYGAIGAPSCPSECPLVCVRRCRPLRCCGRAHAQAARDLAGVVLSACDLALSQC</sequence>
<protein>
    <submittedName>
        <fullName evidence="2">Uncharacterized protein</fullName>
    </submittedName>
</protein>
<dbReference type="EMBL" id="VWRR01000003">
    <property type="protein sequence ID" value="KAF6004340.1"/>
    <property type="molecule type" value="Genomic_DNA"/>
</dbReference>
<organism evidence="2 3">
    <name type="scientific">Cyanidiococcus yangmingshanensis</name>
    <dbReference type="NCBI Taxonomy" id="2690220"/>
    <lineage>
        <taxon>Eukaryota</taxon>
        <taxon>Rhodophyta</taxon>
        <taxon>Bangiophyceae</taxon>
        <taxon>Cyanidiales</taxon>
        <taxon>Cyanidiaceae</taxon>
        <taxon>Cyanidiococcus</taxon>
    </lineage>
</organism>